<dbReference type="SMART" id="SM00382">
    <property type="entry name" value="AAA"/>
    <property type="match status" value="1"/>
</dbReference>
<evidence type="ECO:0000313" key="14">
    <source>
        <dbReference type="Proteomes" id="UP000229757"/>
    </source>
</evidence>
<evidence type="ECO:0000313" key="13">
    <source>
        <dbReference type="EMBL" id="ATX75928.1"/>
    </source>
</evidence>
<dbReference type="Gene3D" id="3.90.70.10">
    <property type="entry name" value="Cysteine proteinases"/>
    <property type="match status" value="1"/>
</dbReference>
<gene>
    <name evidence="13" type="ORF">REIFOR_00760</name>
</gene>
<evidence type="ECO:0000256" key="2">
    <source>
        <dbReference type="ARBA" id="ARBA00006025"/>
    </source>
</evidence>
<dbReference type="GO" id="GO:0005524">
    <property type="term" value="F:ATP binding"/>
    <property type="evidence" value="ECO:0007669"/>
    <property type="project" value="UniProtKB-KW"/>
</dbReference>
<keyword evidence="14" id="KW-1185">Reference proteome</keyword>
<dbReference type="GO" id="GO:0008233">
    <property type="term" value="F:peptidase activity"/>
    <property type="evidence" value="ECO:0007669"/>
    <property type="project" value="InterPro"/>
</dbReference>
<dbReference type="Proteomes" id="UP000229757">
    <property type="component" value="Chromosome"/>
</dbReference>
<dbReference type="PROSITE" id="PS50929">
    <property type="entry name" value="ABC_TM1F"/>
    <property type="match status" value="1"/>
</dbReference>
<evidence type="ECO:0000256" key="6">
    <source>
        <dbReference type="ARBA" id="ARBA00022840"/>
    </source>
</evidence>
<dbReference type="Pfam" id="PF00664">
    <property type="entry name" value="ABC_membrane"/>
    <property type="match status" value="1"/>
</dbReference>
<keyword evidence="5" id="KW-0378">Hydrolase</keyword>
<dbReference type="Gene3D" id="1.20.1560.10">
    <property type="entry name" value="ABC transporter type 1, transmembrane domain"/>
    <property type="match status" value="1"/>
</dbReference>
<feature type="domain" description="ABC transmembrane type-1" evidence="11">
    <location>
        <begin position="139"/>
        <end position="418"/>
    </location>
</feature>
<dbReference type="PROSITE" id="PS00211">
    <property type="entry name" value="ABC_TRANSPORTER_1"/>
    <property type="match status" value="1"/>
</dbReference>
<sequence length="692" mass="77879">MILQYYRIPANLQNIAHEYTAVSGQVTNLDIVHAAKKLGLRAKVVTVSANRLTKMNVPAISRSEDGAYFIIARVSDEKILVQNPAQQPEAVSRVEFERNWHGVTILLTPRDEIKALEKKFDVTWFIPVVVKYRKIFKEILLASLFIQFFALISPFFFQVIIDKVLVHRGYSTLNVLVMALIVIGLFEVVLNGVRSYVFAHTTSRIDVELGSKLYRHLLGLPIAYFESRQTGQIVARVRELESIRDFLTSNAITVALDALFIFVFLFALFYFSAPMTWIVIGFLPLFFIISFFITPVLRARVEEQFQRSARNQSLLVESVTGAETIKAMATEPQMRFKWEMNLSEYVKASLRTVRVATWGRESISLCNKLMMAILLWQGASLVLSGGMTLGMLIAFNMIVRHVTGPILRLSQLWQDFQQFRISIDRLGDVLNIPTEPSGSISNSALPAILGDIEFERVVFRYDSNGPEIIKAISLKIVAGQIVGIVGRSGSGKSTLTKLIQRLYVPESGRITVDGNDIRLVDTAWLRNQIGVVLQENYLFTGTVKENIAMAHPTANMDQIIEVAMTAGAHEFILKLRDGYDTLLHERGTNLSGGQRQRIAIARALITSPKILIFDEATSALDYESERIIQKNMQEIAKGRTVIVIAHRLSTVRAADVIITVDDGAIVEQGNHHELIEQDGIYHHLYRQQVKDS</sequence>
<dbReference type="GO" id="GO:0005886">
    <property type="term" value="C:plasma membrane"/>
    <property type="evidence" value="ECO:0007669"/>
    <property type="project" value="UniProtKB-SubCell"/>
</dbReference>
<evidence type="ECO:0000256" key="4">
    <source>
        <dbReference type="ARBA" id="ARBA00022741"/>
    </source>
</evidence>
<dbReference type="InterPro" id="IPR003439">
    <property type="entry name" value="ABC_transporter-like_ATP-bd"/>
</dbReference>
<dbReference type="Pfam" id="PF03412">
    <property type="entry name" value="Peptidase_C39"/>
    <property type="match status" value="1"/>
</dbReference>
<dbReference type="SUPFAM" id="SSF52540">
    <property type="entry name" value="P-loop containing nucleoside triphosphate hydrolases"/>
    <property type="match status" value="1"/>
</dbReference>
<dbReference type="InterPro" id="IPR036640">
    <property type="entry name" value="ABC1_TM_sf"/>
</dbReference>
<dbReference type="FunFam" id="3.40.50.300:FF:000218">
    <property type="entry name" value="Multidrug ABC transporter ATP-binding protein"/>
    <property type="match status" value="1"/>
</dbReference>
<dbReference type="CDD" id="cd18588">
    <property type="entry name" value="ABC_6TM_CyaB_HlyB_like"/>
    <property type="match status" value="1"/>
</dbReference>
<dbReference type="NCBIfam" id="TIGR01846">
    <property type="entry name" value="type_I_sec_HlyB"/>
    <property type="match status" value="1"/>
</dbReference>
<feature type="transmembrane region" description="Helical" evidence="9">
    <location>
        <begin position="139"/>
        <end position="161"/>
    </location>
</feature>
<dbReference type="PANTHER" id="PTHR43394:SF1">
    <property type="entry name" value="ATP-BINDING CASSETTE SUB-FAMILY B MEMBER 10, MITOCHONDRIAL"/>
    <property type="match status" value="1"/>
</dbReference>
<evidence type="ECO:0000256" key="9">
    <source>
        <dbReference type="SAM" id="Phobius"/>
    </source>
</evidence>
<feature type="transmembrane region" description="Helical" evidence="9">
    <location>
        <begin position="246"/>
        <end position="271"/>
    </location>
</feature>
<dbReference type="SUPFAM" id="SSF90123">
    <property type="entry name" value="ABC transporter transmembrane region"/>
    <property type="match status" value="1"/>
</dbReference>
<keyword evidence="4" id="KW-0547">Nucleotide-binding</keyword>
<dbReference type="InterPro" id="IPR010132">
    <property type="entry name" value="ATPase_T1SS_HlyB"/>
</dbReference>
<dbReference type="GO" id="GO:0030253">
    <property type="term" value="P:protein secretion by the type I secretion system"/>
    <property type="evidence" value="ECO:0007669"/>
    <property type="project" value="InterPro"/>
</dbReference>
<dbReference type="InterPro" id="IPR005074">
    <property type="entry name" value="Peptidase_C39"/>
</dbReference>
<dbReference type="InterPro" id="IPR017871">
    <property type="entry name" value="ABC_transporter-like_CS"/>
</dbReference>
<comment type="similarity">
    <text evidence="2">Belongs to the ABC transporter superfamily. Protein-1 exporter (TC 3.A.1.109) family.</text>
</comment>
<dbReference type="AlphaFoldDB" id="A0A2K8KM52"/>
<dbReference type="OrthoDB" id="9806127at2"/>
<dbReference type="GO" id="GO:0016887">
    <property type="term" value="F:ATP hydrolysis activity"/>
    <property type="evidence" value="ECO:0007669"/>
    <property type="project" value="InterPro"/>
</dbReference>
<dbReference type="Pfam" id="PF00005">
    <property type="entry name" value="ABC_tran"/>
    <property type="match status" value="1"/>
</dbReference>
<evidence type="ECO:0000256" key="5">
    <source>
        <dbReference type="ARBA" id="ARBA00022801"/>
    </source>
</evidence>
<keyword evidence="6 13" id="KW-0067">ATP-binding</keyword>
<dbReference type="InterPro" id="IPR027417">
    <property type="entry name" value="P-loop_NTPase"/>
</dbReference>
<evidence type="ECO:0000259" key="12">
    <source>
        <dbReference type="PROSITE" id="PS50990"/>
    </source>
</evidence>
<dbReference type="PROSITE" id="PS50893">
    <property type="entry name" value="ABC_TRANSPORTER_2"/>
    <property type="match status" value="1"/>
</dbReference>
<dbReference type="InterPro" id="IPR039421">
    <property type="entry name" value="Type_1_exporter"/>
</dbReference>
<protein>
    <submittedName>
        <fullName evidence="13">RTX toxin transporter, ATP-binding protein / leukotoxin translocation protein LktB / peptidase</fullName>
    </submittedName>
</protein>
<feature type="transmembrane region" description="Helical" evidence="9">
    <location>
        <begin position="277"/>
        <end position="297"/>
    </location>
</feature>
<dbReference type="GO" id="GO:0015421">
    <property type="term" value="F:ABC-type oligopeptide transporter activity"/>
    <property type="evidence" value="ECO:0007669"/>
    <property type="project" value="TreeGrafter"/>
</dbReference>
<keyword evidence="3 9" id="KW-0812">Transmembrane</keyword>
<evidence type="ECO:0000256" key="3">
    <source>
        <dbReference type="ARBA" id="ARBA00022692"/>
    </source>
</evidence>
<accession>A0A2K8KM52</accession>
<dbReference type="PANTHER" id="PTHR43394">
    <property type="entry name" value="ATP-DEPENDENT PERMEASE MDL1, MITOCHONDRIAL"/>
    <property type="match status" value="1"/>
</dbReference>
<feature type="transmembrane region" description="Helical" evidence="9">
    <location>
        <begin position="173"/>
        <end position="193"/>
    </location>
</feature>
<evidence type="ECO:0000256" key="1">
    <source>
        <dbReference type="ARBA" id="ARBA00004651"/>
    </source>
</evidence>
<evidence type="ECO:0000259" key="10">
    <source>
        <dbReference type="PROSITE" id="PS50893"/>
    </source>
</evidence>
<evidence type="ECO:0000256" key="7">
    <source>
        <dbReference type="ARBA" id="ARBA00022989"/>
    </source>
</evidence>
<keyword evidence="8 9" id="KW-0472">Membrane</keyword>
<dbReference type="GO" id="GO:0030256">
    <property type="term" value="C:type I protein secretion system complex"/>
    <property type="evidence" value="ECO:0007669"/>
    <property type="project" value="InterPro"/>
</dbReference>
<keyword evidence="7 9" id="KW-1133">Transmembrane helix</keyword>
<dbReference type="GO" id="GO:0006508">
    <property type="term" value="P:proteolysis"/>
    <property type="evidence" value="ECO:0007669"/>
    <property type="project" value="InterPro"/>
</dbReference>
<organism evidence="13 14">
    <name type="scientific">Reinekea forsetii</name>
    <dbReference type="NCBI Taxonomy" id="1336806"/>
    <lineage>
        <taxon>Bacteria</taxon>
        <taxon>Pseudomonadati</taxon>
        <taxon>Pseudomonadota</taxon>
        <taxon>Gammaproteobacteria</taxon>
        <taxon>Oceanospirillales</taxon>
        <taxon>Saccharospirillaceae</taxon>
        <taxon>Reinekea</taxon>
    </lineage>
</organism>
<dbReference type="Gene3D" id="3.40.50.300">
    <property type="entry name" value="P-loop containing nucleotide triphosphate hydrolases"/>
    <property type="match status" value="1"/>
</dbReference>
<dbReference type="EMBL" id="CP011797">
    <property type="protein sequence ID" value="ATX75928.1"/>
    <property type="molecule type" value="Genomic_DNA"/>
</dbReference>
<dbReference type="PROSITE" id="PS50990">
    <property type="entry name" value="PEPTIDASE_C39"/>
    <property type="match status" value="1"/>
</dbReference>
<dbReference type="KEGG" id="rfo:REIFOR_00760"/>
<proteinExistence type="inferred from homology"/>
<evidence type="ECO:0000256" key="8">
    <source>
        <dbReference type="ARBA" id="ARBA00023136"/>
    </source>
</evidence>
<name>A0A2K8KM52_9GAMM</name>
<comment type="subcellular location">
    <subcellularLocation>
        <location evidence="1">Cell membrane</location>
        <topology evidence="1">Multi-pass membrane protein</topology>
    </subcellularLocation>
</comment>
<dbReference type="InterPro" id="IPR003593">
    <property type="entry name" value="AAA+_ATPase"/>
</dbReference>
<evidence type="ECO:0000259" key="11">
    <source>
        <dbReference type="PROSITE" id="PS50929"/>
    </source>
</evidence>
<feature type="domain" description="Peptidase C39" evidence="12">
    <location>
        <begin position="1"/>
        <end position="107"/>
    </location>
</feature>
<feature type="transmembrane region" description="Helical" evidence="9">
    <location>
        <begin position="373"/>
        <end position="399"/>
    </location>
</feature>
<reference evidence="13 14" key="1">
    <citation type="journal article" date="2017" name="Environ. Microbiol.">
        <title>Genomic and physiological analyses of 'Reinekea forsetii' reveal a versatile opportunistic lifestyle during spring algae blooms.</title>
        <authorList>
            <person name="Avci B."/>
            <person name="Hahnke R.L."/>
            <person name="Chafee M."/>
            <person name="Fischer T."/>
            <person name="Gruber-Vodicka H."/>
            <person name="Tegetmeyer H.E."/>
            <person name="Harder J."/>
            <person name="Fuchs B.M."/>
            <person name="Amann R.I."/>
            <person name="Teeling H."/>
        </authorList>
    </citation>
    <scope>NUCLEOTIDE SEQUENCE [LARGE SCALE GENOMIC DNA]</scope>
    <source>
        <strain evidence="13 14">Hel1_31_D35</strain>
    </source>
</reference>
<dbReference type="InterPro" id="IPR011527">
    <property type="entry name" value="ABC1_TM_dom"/>
</dbReference>
<feature type="domain" description="ABC transporter" evidence="10">
    <location>
        <begin position="452"/>
        <end position="687"/>
    </location>
</feature>